<dbReference type="PANTHER" id="PTHR26392">
    <property type="entry name" value="MITOGEN-ACTIVATED PROTEIN KINASE KINASE KINASE 7-RELATED"/>
    <property type="match status" value="1"/>
</dbReference>
<dbReference type="InterPro" id="IPR027417">
    <property type="entry name" value="P-loop_NTPase"/>
</dbReference>
<dbReference type="InterPro" id="IPR001245">
    <property type="entry name" value="Ser-Thr/Tyr_kinase_cat_dom"/>
</dbReference>
<sequence length="951" mass="109663">MVKMAFKCDYTMEKLKDLGMFELSEILEQNSIPYDNLETDEEIRELGADLMNSIINDELIVELNTAFQNFKDTLKKNPIELTKDECPLVVTGETSAGKSSILNLLLGTEILPNSLLCSTSTICRLRHCNEKRVEVTEVGNDIPIKLNVDQLTDGKSLKSILQNYVSVEKNRADNPYKYVDIYWPVPMLKEHVIVVDTPGIGEDPKMTKRLLEYLPNAVGFIYVINSANAGGVQSDRLLKIFEYLKTQEKIGKSTFDHRCAIFICNKWDQVSKIEEDKVWEDTHDKLKASWPNFDENTQLFKMSASEVSRRLSSGLGITDKYDKFLQAIEQIIPSSLEAKVYRHVMWLKRFLKTLMKLIVARINASKQTAEEKERKKIEVEERIKILKEDMIKVKNEITSEANNRCKDLSKSLNEHLMNPITRDKMIKWPPKDQLPDGADMEVIKYKGFKLIQSLIEKEIHCWCEKSQIANLSSMLAESFKDKCKLLQEQCDRIDNVILGAGQPFDILPEVETKENTSIWNRDSLFTRQEKIAMAVFSPLFLPLVVAASIIALPVGIGVAIRDAVLDKKRVARYRENKIDHLNDWVDEVLSKFTADAIFDSLEKSYLSNFKDLLEYLCEKEIPQQIQVDTQLITHITNDIRESEKIRGVYQPLERSCKIIQGQFLFVQMEYFDKQKIEKKNVHKGEEIDSGCYSSVYLSEVLIKDKWEKAALKEMRQPLEDEQMYSQLTEVKNLLKFQHKNIVDLFGVSFRESTRGSVKNGLKRKYLQIIMELCEDTLENQVIASKDNNVKSCSCYKLDSKDIIIPLRLYCKMKNGVAKIADVGFSKQVDMMTGSIIGTPTHMAPEVLHGKLYTQAADIYSLAIMLWEIWYGKRAYSGSEYSQMQQYHSLASHVKDGTRPKFDRYKPWPELENMIKKCWNTDPDARKSIEDIIKEIIEIKNKYCMIQDIICT</sequence>
<evidence type="ECO:0000256" key="3">
    <source>
        <dbReference type="SAM" id="Phobius"/>
    </source>
</evidence>
<keyword evidence="2" id="KW-0175">Coiled coil</keyword>
<dbReference type="InterPro" id="IPR045063">
    <property type="entry name" value="Dynamin_N"/>
</dbReference>
<reference evidence="5 6" key="1">
    <citation type="submission" date="2022-12" db="EMBL/GenBank/DDBJ databases">
        <title>Chromosome-level genome of Tegillarca granosa.</title>
        <authorList>
            <person name="Kim J."/>
        </authorList>
    </citation>
    <scope>NUCLEOTIDE SEQUENCE [LARGE SCALE GENOMIC DNA]</scope>
    <source>
        <strain evidence="5">Teg-2019</strain>
        <tissue evidence="5">Adductor muscle</tissue>
    </source>
</reference>
<accession>A0ABQ9EIL7</accession>
<name>A0ABQ9EIL7_TEGGR</name>
<comment type="similarity">
    <text evidence="1">Belongs to the protein kinase superfamily. TKL Ser/Thr protein kinase family. ROCO subfamily.</text>
</comment>
<keyword evidence="6" id="KW-1185">Reference proteome</keyword>
<dbReference type="InterPro" id="IPR011009">
    <property type="entry name" value="Kinase-like_dom_sf"/>
</dbReference>
<dbReference type="Gene3D" id="3.30.200.20">
    <property type="entry name" value="Phosphorylase Kinase, domain 1"/>
    <property type="match status" value="1"/>
</dbReference>
<proteinExistence type="inferred from homology"/>
<dbReference type="PROSITE" id="PS50011">
    <property type="entry name" value="PROTEIN_KINASE_DOM"/>
    <property type="match status" value="1"/>
</dbReference>
<evidence type="ECO:0000313" key="6">
    <source>
        <dbReference type="Proteomes" id="UP001217089"/>
    </source>
</evidence>
<dbReference type="SUPFAM" id="SSF56112">
    <property type="entry name" value="Protein kinase-like (PK-like)"/>
    <property type="match status" value="1"/>
</dbReference>
<dbReference type="EMBL" id="JARBDR010000863">
    <property type="protein sequence ID" value="KAJ8305118.1"/>
    <property type="molecule type" value="Genomic_DNA"/>
</dbReference>
<evidence type="ECO:0000259" key="4">
    <source>
        <dbReference type="PROSITE" id="PS50011"/>
    </source>
</evidence>
<dbReference type="Gene3D" id="3.40.50.300">
    <property type="entry name" value="P-loop containing nucleotide triphosphate hydrolases"/>
    <property type="match status" value="1"/>
</dbReference>
<dbReference type="Gene3D" id="1.10.510.10">
    <property type="entry name" value="Transferase(Phosphotransferase) domain 1"/>
    <property type="match status" value="1"/>
</dbReference>
<protein>
    <recommendedName>
        <fullName evidence="4">Protein kinase domain-containing protein</fullName>
    </recommendedName>
</protein>
<comment type="caution">
    <text evidence="5">The sequence shown here is derived from an EMBL/GenBank/DDBJ whole genome shotgun (WGS) entry which is preliminary data.</text>
</comment>
<dbReference type="Pfam" id="PF07714">
    <property type="entry name" value="PK_Tyr_Ser-Thr"/>
    <property type="match status" value="1"/>
</dbReference>
<gene>
    <name evidence="5" type="ORF">KUTeg_017330</name>
</gene>
<dbReference type="Proteomes" id="UP001217089">
    <property type="component" value="Unassembled WGS sequence"/>
</dbReference>
<dbReference type="PANTHER" id="PTHR26392:SF92">
    <property type="entry name" value="PROTEIN KINASE DOMAIN-CONTAINING PROTEIN"/>
    <property type="match status" value="1"/>
</dbReference>
<dbReference type="Pfam" id="PF00350">
    <property type="entry name" value="Dynamin_N"/>
    <property type="match status" value="1"/>
</dbReference>
<keyword evidence="3" id="KW-1133">Transmembrane helix</keyword>
<keyword evidence="3" id="KW-0812">Transmembrane</keyword>
<dbReference type="InterPro" id="IPR000719">
    <property type="entry name" value="Prot_kinase_dom"/>
</dbReference>
<feature type="coiled-coil region" evidence="2">
    <location>
        <begin position="362"/>
        <end position="396"/>
    </location>
</feature>
<feature type="domain" description="Protein kinase" evidence="4">
    <location>
        <begin position="681"/>
        <end position="943"/>
    </location>
</feature>
<dbReference type="SUPFAM" id="SSF52540">
    <property type="entry name" value="P-loop containing nucleoside triphosphate hydrolases"/>
    <property type="match status" value="1"/>
</dbReference>
<evidence type="ECO:0000256" key="1">
    <source>
        <dbReference type="ARBA" id="ARBA00008171"/>
    </source>
</evidence>
<evidence type="ECO:0000256" key="2">
    <source>
        <dbReference type="SAM" id="Coils"/>
    </source>
</evidence>
<organism evidence="5 6">
    <name type="scientific">Tegillarca granosa</name>
    <name type="common">Malaysian cockle</name>
    <name type="synonym">Anadara granosa</name>
    <dbReference type="NCBI Taxonomy" id="220873"/>
    <lineage>
        <taxon>Eukaryota</taxon>
        <taxon>Metazoa</taxon>
        <taxon>Spiralia</taxon>
        <taxon>Lophotrochozoa</taxon>
        <taxon>Mollusca</taxon>
        <taxon>Bivalvia</taxon>
        <taxon>Autobranchia</taxon>
        <taxon>Pteriomorphia</taxon>
        <taxon>Arcoida</taxon>
        <taxon>Arcoidea</taxon>
        <taxon>Arcidae</taxon>
        <taxon>Tegillarca</taxon>
    </lineage>
</organism>
<evidence type="ECO:0000313" key="5">
    <source>
        <dbReference type="EMBL" id="KAJ8305118.1"/>
    </source>
</evidence>
<feature type="transmembrane region" description="Helical" evidence="3">
    <location>
        <begin position="539"/>
        <end position="560"/>
    </location>
</feature>
<keyword evidence="3" id="KW-0472">Membrane</keyword>